<evidence type="ECO:0000256" key="7">
    <source>
        <dbReference type="ARBA" id="ARBA00022692"/>
    </source>
</evidence>
<dbReference type="EMBL" id="CP015518">
    <property type="protein sequence ID" value="APG25734.1"/>
    <property type="molecule type" value="Genomic_DNA"/>
</dbReference>
<evidence type="ECO:0000256" key="8">
    <source>
        <dbReference type="ARBA" id="ARBA00022824"/>
    </source>
</evidence>
<keyword evidence="15" id="KW-1185">Reference proteome</keyword>
<feature type="domain" description="Glycosyltransferase 2-like" evidence="13">
    <location>
        <begin position="9"/>
        <end position="178"/>
    </location>
</feature>
<evidence type="ECO:0000256" key="2">
    <source>
        <dbReference type="ARBA" id="ARBA00004922"/>
    </source>
</evidence>
<dbReference type="SUPFAM" id="SSF53448">
    <property type="entry name" value="Nucleotide-diphospho-sugar transferases"/>
    <property type="match status" value="1"/>
</dbReference>
<gene>
    <name evidence="14" type="ORF">A7E75_12475</name>
</gene>
<dbReference type="EC" id="2.4.1.117" evidence="4"/>
<evidence type="ECO:0000256" key="9">
    <source>
        <dbReference type="ARBA" id="ARBA00022968"/>
    </source>
</evidence>
<dbReference type="Pfam" id="PF00535">
    <property type="entry name" value="Glycos_transf_2"/>
    <property type="match status" value="1"/>
</dbReference>
<keyword evidence="7" id="KW-0812">Transmembrane</keyword>
<keyword evidence="10" id="KW-1133">Transmembrane helix</keyword>
<dbReference type="CDD" id="cd04188">
    <property type="entry name" value="DPG_synthase"/>
    <property type="match status" value="1"/>
</dbReference>
<evidence type="ECO:0000256" key="4">
    <source>
        <dbReference type="ARBA" id="ARBA00012583"/>
    </source>
</evidence>
<name>A0A1L3GIJ3_SYNAC</name>
<evidence type="ECO:0000256" key="1">
    <source>
        <dbReference type="ARBA" id="ARBA00004389"/>
    </source>
</evidence>
<comment type="similarity">
    <text evidence="3">Belongs to the glycosyltransferase 2 family.</text>
</comment>
<reference evidence="14 15" key="1">
    <citation type="journal article" date="2017" name="Genome Announc.">
        <title>Complete Genome Sequences of Two Acetylene-Fermenting Pelobacter acetylenicus Strains.</title>
        <authorList>
            <person name="Sutton J.M."/>
            <person name="Baesman S.M."/>
            <person name="Fierst J.L."/>
            <person name="Poret-Peterson A.T."/>
            <person name="Oremland R.S."/>
            <person name="Dunlap D.S."/>
            <person name="Akob D.M."/>
        </authorList>
    </citation>
    <scope>NUCLEOTIDE SEQUENCE [LARGE SCALE GENOMIC DNA]</scope>
    <source>
        <strain evidence="14 15">DSM 3247</strain>
    </source>
</reference>
<dbReference type="Proteomes" id="UP000182264">
    <property type="component" value="Chromosome"/>
</dbReference>
<evidence type="ECO:0000256" key="5">
    <source>
        <dbReference type="ARBA" id="ARBA00022676"/>
    </source>
</evidence>
<evidence type="ECO:0000256" key="11">
    <source>
        <dbReference type="ARBA" id="ARBA00023136"/>
    </source>
</evidence>
<keyword evidence="6" id="KW-0808">Transferase</keyword>
<dbReference type="InterPro" id="IPR001173">
    <property type="entry name" value="Glyco_trans_2-like"/>
</dbReference>
<dbReference type="PANTHER" id="PTHR10859:SF91">
    <property type="entry name" value="DOLICHYL-PHOSPHATE BETA-GLUCOSYLTRANSFERASE"/>
    <property type="match status" value="1"/>
</dbReference>
<evidence type="ECO:0000256" key="6">
    <source>
        <dbReference type="ARBA" id="ARBA00022679"/>
    </source>
</evidence>
<dbReference type="PANTHER" id="PTHR10859">
    <property type="entry name" value="GLYCOSYL TRANSFERASE"/>
    <property type="match status" value="1"/>
</dbReference>
<proteinExistence type="inferred from homology"/>
<sequence>MVACNTMISIVVPAYNEEKRLQLTLPALFNQIKEYFSRFEIVVVDDGSTDRTADIVMSFARKHERVRLIRYEQNRGKGCAVRTGVLAAKGDLILFSDADLSTAFEEVLKLREALETGADVAIGSRATRQTVIEKRQPLYRVVMGKTFNKFVQLLATPGIFDTQCGFKLFTRAAAMDLFRDCRIDGFGFDVEVLFLARKRGLVIREIGVRWLNSPDSKVHPVIDSARMLRDLLVIRRNALRGDYGELAVSRRKIEASPSE</sequence>
<evidence type="ECO:0000313" key="14">
    <source>
        <dbReference type="EMBL" id="APG25734.1"/>
    </source>
</evidence>
<evidence type="ECO:0000313" key="15">
    <source>
        <dbReference type="Proteomes" id="UP000182264"/>
    </source>
</evidence>
<dbReference type="InterPro" id="IPR029044">
    <property type="entry name" value="Nucleotide-diphossugar_trans"/>
</dbReference>
<dbReference type="KEGG" id="pace:A6070_06490"/>
<dbReference type="STRING" id="29542.A6070_06490"/>
<evidence type="ECO:0000256" key="12">
    <source>
        <dbReference type="ARBA" id="ARBA00045097"/>
    </source>
</evidence>
<evidence type="ECO:0000256" key="3">
    <source>
        <dbReference type="ARBA" id="ARBA00006739"/>
    </source>
</evidence>
<dbReference type="GO" id="GO:0006487">
    <property type="term" value="P:protein N-linked glycosylation"/>
    <property type="evidence" value="ECO:0007669"/>
    <property type="project" value="TreeGrafter"/>
</dbReference>
<dbReference type="OrthoDB" id="9802649at2"/>
<comment type="subcellular location">
    <subcellularLocation>
        <location evidence="1">Endoplasmic reticulum membrane</location>
        <topology evidence="1">Single-pass membrane protein</topology>
    </subcellularLocation>
</comment>
<comment type="pathway">
    <text evidence="2">Protein modification; protein glycosylation.</text>
</comment>
<comment type="catalytic activity">
    <reaction evidence="12">
        <text>a di-trans,poly-cis-dolichyl phosphate + UDP-alpha-D-glucose = a di-trans,poly-cis-dolichyl beta-D-glucosyl phosphate + UDP</text>
        <dbReference type="Rhea" id="RHEA:15401"/>
        <dbReference type="Rhea" id="RHEA-COMP:19498"/>
        <dbReference type="Rhea" id="RHEA-COMP:19502"/>
        <dbReference type="ChEBI" id="CHEBI:57525"/>
        <dbReference type="ChEBI" id="CHEBI:57683"/>
        <dbReference type="ChEBI" id="CHEBI:58223"/>
        <dbReference type="ChEBI" id="CHEBI:58885"/>
        <dbReference type="EC" id="2.4.1.117"/>
    </reaction>
    <physiologicalReaction direction="left-to-right" evidence="12">
        <dbReference type="Rhea" id="RHEA:15402"/>
    </physiologicalReaction>
</comment>
<keyword evidence="5" id="KW-0328">Glycosyltransferase</keyword>
<dbReference type="GO" id="GO:0004581">
    <property type="term" value="F:dolichyl-phosphate beta-glucosyltransferase activity"/>
    <property type="evidence" value="ECO:0007669"/>
    <property type="project" value="UniProtKB-EC"/>
</dbReference>
<dbReference type="RefSeq" id="WP_072287577.1">
    <property type="nucleotide sequence ID" value="NZ_CP015455.1"/>
</dbReference>
<dbReference type="InterPro" id="IPR035518">
    <property type="entry name" value="DPG_synthase"/>
</dbReference>
<organism evidence="14 15">
    <name type="scientific">Syntrophotalea acetylenica</name>
    <name type="common">Pelobacter acetylenicus</name>
    <dbReference type="NCBI Taxonomy" id="29542"/>
    <lineage>
        <taxon>Bacteria</taxon>
        <taxon>Pseudomonadati</taxon>
        <taxon>Thermodesulfobacteriota</taxon>
        <taxon>Desulfuromonadia</taxon>
        <taxon>Desulfuromonadales</taxon>
        <taxon>Syntrophotaleaceae</taxon>
        <taxon>Syntrophotalea</taxon>
    </lineage>
</organism>
<accession>A0A1L3GIJ3</accession>
<protein>
    <recommendedName>
        <fullName evidence="4">dolichyl-phosphate beta-glucosyltransferase</fullName>
        <ecNumber evidence="4">2.4.1.117</ecNumber>
    </recommendedName>
</protein>
<keyword evidence="8" id="KW-0256">Endoplasmic reticulum</keyword>
<dbReference type="Gene3D" id="3.90.550.10">
    <property type="entry name" value="Spore Coat Polysaccharide Biosynthesis Protein SpsA, Chain A"/>
    <property type="match status" value="1"/>
</dbReference>
<keyword evidence="9" id="KW-0735">Signal-anchor</keyword>
<keyword evidence="11" id="KW-0472">Membrane</keyword>
<evidence type="ECO:0000256" key="10">
    <source>
        <dbReference type="ARBA" id="ARBA00022989"/>
    </source>
</evidence>
<dbReference type="AlphaFoldDB" id="A0A1L3GIJ3"/>
<evidence type="ECO:0000259" key="13">
    <source>
        <dbReference type="Pfam" id="PF00535"/>
    </source>
</evidence>